<keyword evidence="3" id="KW-0967">Endosome</keyword>
<evidence type="ECO:0000313" key="6">
    <source>
        <dbReference type="WBParaSite" id="ACRNAN_scaffold328.g7879.t1"/>
    </source>
</evidence>
<evidence type="ECO:0000256" key="3">
    <source>
        <dbReference type="ARBA" id="ARBA00022753"/>
    </source>
</evidence>
<evidence type="ECO:0000256" key="2">
    <source>
        <dbReference type="ARBA" id="ARBA00006190"/>
    </source>
</evidence>
<dbReference type="PANTHER" id="PTHR22761:SF10">
    <property type="entry name" value="GH13992P"/>
    <property type="match status" value="1"/>
</dbReference>
<evidence type="ECO:0000256" key="1">
    <source>
        <dbReference type="ARBA" id="ARBA00004177"/>
    </source>
</evidence>
<dbReference type="Gene3D" id="1.10.287.1060">
    <property type="entry name" value="ESAT-6-like"/>
    <property type="match status" value="1"/>
</dbReference>
<proteinExistence type="inferred from homology"/>
<dbReference type="Pfam" id="PF03357">
    <property type="entry name" value="Snf7"/>
    <property type="match status" value="1"/>
</dbReference>
<protein>
    <submittedName>
        <fullName evidence="6">Charged multivesicular body protein 4c</fullName>
    </submittedName>
</protein>
<name>A0A914DQW1_9BILA</name>
<feature type="region of interest" description="Disordered" evidence="4">
    <location>
        <begin position="184"/>
        <end position="227"/>
    </location>
</feature>
<comment type="subcellular location">
    <subcellularLocation>
        <location evidence="1">Endosome</location>
    </subcellularLocation>
</comment>
<reference evidence="6" key="1">
    <citation type="submission" date="2022-11" db="UniProtKB">
        <authorList>
            <consortium name="WormBaseParasite"/>
        </authorList>
    </citation>
    <scope>IDENTIFICATION</scope>
</reference>
<evidence type="ECO:0000313" key="5">
    <source>
        <dbReference type="Proteomes" id="UP000887540"/>
    </source>
</evidence>
<sequence length="227" mass="25905">MSLFGKIFKKKEPPVPSTKEAIDKLRETEDVLLKKQDFLENKISEALETAKKHSSTNKRLALQALKRKKLYEKEQQQNDGVLYKIMSQRESLENVTTNVEIFDTMRQASKALEKSNKGMTVEDVEDLMDQITDQSDIGNEISQALSNTGAFGQAYDEDELMAELLEVLEEEDLEKQTMNATPMLIDSLSTRLPITPKDEPQLIRKQPSKRKDEDDHDLAELESWATA</sequence>
<dbReference type="GO" id="GO:0005771">
    <property type="term" value="C:multivesicular body"/>
    <property type="evidence" value="ECO:0007669"/>
    <property type="project" value="TreeGrafter"/>
</dbReference>
<keyword evidence="5" id="KW-1185">Reference proteome</keyword>
<dbReference type="InterPro" id="IPR005024">
    <property type="entry name" value="Snf7_fam"/>
</dbReference>
<dbReference type="WBParaSite" id="ACRNAN_scaffold328.g7879.t1">
    <property type="protein sequence ID" value="ACRNAN_scaffold328.g7879.t1"/>
    <property type="gene ID" value="ACRNAN_scaffold328.g7879"/>
</dbReference>
<accession>A0A914DQW1</accession>
<dbReference type="GO" id="GO:0006900">
    <property type="term" value="P:vesicle budding from membrane"/>
    <property type="evidence" value="ECO:0007669"/>
    <property type="project" value="TreeGrafter"/>
</dbReference>
<evidence type="ECO:0000256" key="4">
    <source>
        <dbReference type="SAM" id="MobiDB-lite"/>
    </source>
</evidence>
<dbReference type="Proteomes" id="UP000887540">
    <property type="component" value="Unplaced"/>
</dbReference>
<organism evidence="5 6">
    <name type="scientific">Acrobeloides nanus</name>
    <dbReference type="NCBI Taxonomy" id="290746"/>
    <lineage>
        <taxon>Eukaryota</taxon>
        <taxon>Metazoa</taxon>
        <taxon>Ecdysozoa</taxon>
        <taxon>Nematoda</taxon>
        <taxon>Chromadorea</taxon>
        <taxon>Rhabditida</taxon>
        <taxon>Tylenchina</taxon>
        <taxon>Cephalobomorpha</taxon>
        <taxon>Cephaloboidea</taxon>
        <taxon>Cephalobidae</taxon>
        <taxon>Acrobeloides</taxon>
    </lineage>
</organism>
<dbReference type="GO" id="GO:0032511">
    <property type="term" value="P:late endosome to vacuole transport via multivesicular body sorting pathway"/>
    <property type="evidence" value="ECO:0007669"/>
    <property type="project" value="TreeGrafter"/>
</dbReference>
<dbReference type="GO" id="GO:0009898">
    <property type="term" value="C:cytoplasmic side of plasma membrane"/>
    <property type="evidence" value="ECO:0007669"/>
    <property type="project" value="TreeGrafter"/>
</dbReference>
<dbReference type="Gene3D" id="6.10.250.1710">
    <property type="match status" value="1"/>
</dbReference>
<dbReference type="PANTHER" id="PTHR22761">
    <property type="entry name" value="CHARGED MULTIVESICULAR BODY PROTEIN"/>
    <property type="match status" value="1"/>
</dbReference>
<comment type="similarity">
    <text evidence="2">Belongs to the SNF7 family.</text>
</comment>
<dbReference type="AlphaFoldDB" id="A0A914DQW1"/>
<dbReference type="GO" id="GO:0000815">
    <property type="term" value="C:ESCRT III complex"/>
    <property type="evidence" value="ECO:0007669"/>
    <property type="project" value="TreeGrafter"/>
</dbReference>